<feature type="region of interest" description="Disordered" evidence="1">
    <location>
        <begin position="139"/>
        <end position="204"/>
    </location>
</feature>
<dbReference type="CDD" id="cd00821">
    <property type="entry name" value="PH"/>
    <property type="match status" value="1"/>
</dbReference>
<dbReference type="SUPFAM" id="SSF50729">
    <property type="entry name" value="PH domain-like"/>
    <property type="match status" value="1"/>
</dbReference>
<dbReference type="EMBL" id="HACA01024988">
    <property type="protein sequence ID" value="CDW42349.1"/>
    <property type="molecule type" value="Transcribed_RNA"/>
</dbReference>
<feature type="compositionally biased region" description="Basic and acidic residues" evidence="1">
    <location>
        <begin position="139"/>
        <end position="153"/>
    </location>
</feature>
<organism evidence="3">
    <name type="scientific">Lepeophtheirus salmonis</name>
    <name type="common">Salmon louse</name>
    <name type="synonym">Caligus salmonis</name>
    <dbReference type="NCBI Taxonomy" id="72036"/>
    <lineage>
        <taxon>Eukaryota</taxon>
        <taxon>Metazoa</taxon>
        <taxon>Ecdysozoa</taxon>
        <taxon>Arthropoda</taxon>
        <taxon>Crustacea</taxon>
        <taxon>Multicrustacea</taxon>
        <taxon>Hexanauplia</taxon>
        <taxon>Copepoda</taxon>
        <taxon>Siphonostomatoida</taxon>
        <taxon>Caligidae</taxon>
        <taxon>Lepeophtheirus</taxon>
    </lineage>
</organism>
<dbReference type="PROSITE" id="PS50003">
    <property type="entry name" value="PH_DOMAIN"/>
    <property type="match status" value="1"/>
</dbReference>
<evidence type="ECO:0000313" key="3">
    <source>
        <dbReference type="EMBL" id="CDW42349.1"/>
    </source>
</evidence>
<dbReference type="AlphaFoldDB" id="A0A0K2UVV5"/>
<name>A0A0K2UVV5_LEPSM</name>
<evidence type="ECO:0000259" key="2">
    <source>
        <dbReference type="PROSITE" id="PS50003"/>
    </source>
</evidence>
<feature type="domain" description="PH" evidence="2">
    <location>
        <begin position="1"/>
        <end position="97"/>
    </location>
</feature>
<dbReference type="Gene3D" id="2.30.29.30">
    <property type="entry name" value="Pleckstrin-homology domain (PH domain)/Phosphotyrosine-binding domain (PTB)"/>
    <property type="match status" value="1"/>
</dbReference>
<dbReference type="InterPro" id="IPR001849">
    <property type="entry name" value="PH_domain"/>
</dbReference>
<reference evidence="3" key="1">
    <citation type="submission" date="2014-05" db="EMBL/GenBank/DDBJ databases">
        <authorList>
            <person name="Chronopoulou M."/>
        </authorList>
    </citation>
    <scope>NUCLEOTIDE SEQUENCE</scope>
    <source>
        <tissue evidence="3">Whole organism</tissue>
    </source>
</reference>
<proteinExistence type="predicted"/>
<protein>
    <recommendedName>
        <fullName evidence="2">PH domain-containing protein</fullName>
    </recommendedName>
</protein>
<accession>A0A0K2UVV5</accession>
<dbReference type="SMART" id="SM00233">
    <property type="entry name" value="PH"/>
    <property type="match status" value="1"/>
</dbReference>
<dbReference type="OrthoDB" id="245697at2759"/>
<sequence>MKVPRSGSGNGVQRLFVLFNDTLMYCKVKGNYQYLKLPKPNSIECCCLLPLKHAKIDTLVGNGIFKVTCKKEELILYSLDGPSECESWVDALKKAVSQLAKDASTLRKESSKREPMRRPEILKLRRESLSLILLMRKNKESESSPLQKEHIESPKSISTPSTSTPSKKRPATSTPTSSTPSKKKKKDFEFISPPPPMDVRRSKRVLLRKSLKSLSFSRKDSNKAKHQEENPVFQSPSIYKNEKEEDVMKSYLAEKICPLTPSQRPTSVAHLAKSDNESFNICPIEKENEEMLQSEETSISDEDCGQVVTKKETSFSSLVSGCSIM</sequence>
<evidence type="ECO:0000256" key="1">
    <source>
        <dbReference type="SAM" id="MobiDB-lite"/>
    </source>
</evidence>
<feature type="compositionally biased region" description="Low complexity" evidence="1">
    <location>
        <begin position="154"/>
        <end position="180"/>
    </location>
</feature>
<dbReference type="InterPro" id="IPR011993">
    <property type="entry name" value="PH-like_dom_sf"/>
</dbReference>